<dbReference type="PANTHER" id="PTHR33376:SF7">
    <property type="entry name" value="C4-DICARBOXYLATE-BINDING PROTEIN DCTB"/>
    <property type="match status" value="1"/>
</dbReference>
<dbReference type="Pfam" id="PF03480">
    <property type="entry name" value="DctP"/>
    <property type="match status" value="1"/>
</dbReference>
<protein>
    <submittedName>
        <fullName evidence="4">Uncharacterized protein</fullName>
    </submittedName>
</protein>
<gene>
    <name evidence="4" type="ORF">S06H3_24460</name>
</gene>
<dbReference type="PANTHER" id="PTHR33376">
    <property type="match status" value="1"/>
</dbReference>
<comment type="caution">
    <text evidence="4">The sequence shown here is derived from an EMBL/GenBank/DDBJ whole genome shotgun (WGS) entry which is preliminary data.</text>
</comment>
<comment type="similarity">
    <text evidence="1">Belongs to the bacterial solute-binding protein 7 family.</text>
</comment>
<dbReference type="InterPro" id="IPR018389">
    <property type="entry name" value="DctP_fam"/>
</dbReference>
<evidence type="ECO:0000256" key="2">
    <source>
        <dbReference type="ARBA" id="ARBA00022448"/>
    </source>
</evidence>
<dbReference type="AlphaFoldDB" id="X1P0Q6"/>
<dbReference type="Gene3D" id="3.40.190.170">
    <property type="entry name" value="Bacterial extracellular solute-binding protein, family 7"/>
    <property type="match status" value="1"/>
</dbReference>
<sequence length="84" mass="9714">PEHPEGKFAIKFKELVEEKTNGAVKVENYFIGELGSQRDYIEGLRMGTLEVSWVTIAFFSSYEPILNIFEFPYLFKSRELAFNG</sequence>
<proteinExistence type="inferred from homology"/>
<reference evidence="4" key="1">
    <citation type="journal article" date="2014" name="Front. Microbiol.">
        <title>High frequency of phylogenetically diverse reductive dehalogenase-homologous genes in deep subseafloor sedimentary metagenomes.</title>
        <authorList>
            <person name="Kawai M."/>
            <person name="Futagami T."/>
            <person name="Toyoda A."/>
            <person name="Takaki Y."/>
            <person name="Nishi S."/>
            <person name="Hori S."/>
            <person name="Arai W."/>
            <person name="Tsubouchi T."/>
            <person name="Morono Y."/>
            <person name="Uchiyama I."/>
            <person name="Ito T."/>
            <person name="Fujiyama A."/>
            <person name="Inagaki F."/>
            <person name="Takami H."/>
        </authorList>
    </citation>
    <scope>NUCLEOTIDE SEQUENCE</scope>
    <source>
        <strain evidence="4">Expedition CK06-06</strain>
    </source>
</reference>
<evidence type="ECO:0000256" key="3">
    <source>
        <dbReference type="ARBA" id="ARBA00022729"/>
    </source>
</evidence>
<keyword evidence="2" id="KW-0813">Transport</keyword>
<evidence type="ECO:0000256" key="1">
    <source>
        <dbReference type="ARBA" id="ARBA00009023"/>
    </source>
</evidence>
<keyword evidence="3" id="KW-0732">Signal</keyword>
<evidence type="ECO:0000313" key="4">
    <source>
        <dbReference type="EMBL" id="GAI24474.1"/>
    </source>
</evidence>
<dbReference type="EMBL" id="BARV01013613">
    <property type="protein sequence ID" value="GAI24474.1"/>
    <property type="molecule type" value="Genomic_DNA"/>
</dbReference>
<dbReference type="InterPro" id="IPR038404">
    <property type="entry name" value="TRAP_DctP_sf"/>
</dbReference>
<dbReference type="GO" id="GO:0055085">
    <property type="term" value="P:transmembrane transport"/>
    <property type="evidence" value="ECO:0007669"/>
    <property type="project" value="InterPro"/>
</dbReference>
<name>X1P0Q6_9ZZZZ</name>
<dbReference type="NCBIfam" id="NF037995">
    <property type="entry name" value="TRAP_S1"/>
    <property type="match status" value="1"/>
</dbReference>
<accession>X1P0Q6</accession>
<organism evidence="4">
    <name type="scientific">marine sediment metagenome</name>
    <dbReference type="NCBI Taxonomy" id="412755"/>
    <lineage>
        <taxon>unclassified sequences</taxon>
        <taxon>metagenomes</taxon>
        <taxon>ecological metagenomes</taxon>
    </lineage>
</organism>
<feature type="non-terminal residue" evidence="4">
    <location>
        <position position="1"/>
    </location>
</feature>